<evidence type="ECO:0000259" key="6">
    <source>
        <dbReference type="Pfam" id="PF20465"/>
    </source>
</evidence>
<dbReference type="Pfam" id="PF20466">
    <property type="entry name" value="MmeI_TRD"/>
    <property type="match status" value="1"/>
</dbReference>
<name>A0ABW5P119_9DEIO</name>
<dbReference type="Pfam" id="PF20473">
    <property type="entry name" value="MmeI_Mtase"/>
    <property type="match status" value="1"/>
</dbReference>
<evidence type="ECO:0000256" key="1">
    <source>
        <dbReference type="ARBA" id="ARBA00011900"/>
    </source>
</evidence>
<feature type="domain" description="MmeI-like target recognition" evidence="7">
    <location>
        <begin position="780"/>
        <end position="841"/>
    </location>
</feature>
<organism evidence="9 10">
    <name type="scientific">Deinococcus taklimakanensis</name>
    <dbReference type="NCBI Taxonomy" id="536443"/>
    <lineage>
        <taxon>Bacteria</taxon>
        <taxon>Thermotogati</taxon>
        <taxon>Deinococcota</taxon>
        <taxon>Deinococci</taxon>
        <taxon>Deinococcales</taxon>
        <taxon>Deinococcaceae</taxon>
        <taxon>Deinococcus</taxon>
    </lineage>
</organism>
<dbReference type="InterPro" id="IPR046820">
    <property type="entry name" value="MmeI_TRD"/>
</dbReference>
<dbReference type="EC" id="2.1.1.72" evidence="1"/>
<dbReference type="PANTHER" id="PTHR33841:SF1">
    <property type="entry name" value="DNA METHYLTRANSFERASE A"/>
    <property type="match status" value="1"/>
</dbReference>
<dbReference type="InterPro" id="IPR046817">
    <property type="entry name" value="MmeI_N"/>
</dbReference>
<evidence type="ECO:0000259" key="7">
    <source>
        <dbReference type="Pfam" id="PF20466"/>
    </source>
</evidence>
<protein>
    <recommendedName>
        <fullName evidence="1">site-specific DNA-methyltransferase (adenine-specific)</fullName>
        <ecNumber evidence="1">2.1.1.72</ecNumber>
    </recommendedName>
</protein>
<dbReference type="InterPro" id="IPR029063">
    <property type="entry name" value="SAM-dependent_MTases_sf"/>
</dbReference>
<dbReference type="InterPro" id="IPR046816">
    <property type="entry name" value="MmeI_Mtase"/>
</dbReference>
<evidence type="ECO:0000313" key="10">
    <source>
        <dbReference type="Proteomes" id="UP001597475"/>
    </source>
</evidence>
<evidence type="ECO:0000256" key="2">
    <source>
        <dbReference type="ARBA" id="ARBA00022603"/>
    </source>
</evidence>
<dbReference type="Pfam" id="PF20464">
    <property type="entry name" value="MmeI_N"/>
    <property type="match status" value="1"/>
</dbReference>
<evidence type="ECO:0000259" key="8">
    <source>
        <dbReference type="Pfam" id="PF20473"/>
    </source>
</evidence>
<accession>A0ABW5P119</accession>
<dbReference type="GO" id="GO:0032259">
    <property type="term" value="P:methylation"/>
    <property type="evidence" value="ECO:0007669"/>
    <property type="project" value="UniProtKB-KW"/>
</dbReference>
<dbReference type="InterPro" id="IPR046819">
    <property type="entry name" value="MmeI_hel"/>
</dbReference>
<gene>
    <name evidence="9" type="ORF">ACFSR9_01100</name>
</gene>
<dbReference type="EMBL" id="JBHUMK010000007">
    <property type="protein sequence ID" value="MFD2608038.1"/>
    <property type="molecule type" value="Genomic_DNA"/>
</dbReference>
<comment type="catalytic activity">
    <reaction evidence="4">
        <text>a 2'-deoxyadenosine in DNA + S-adenosyl-L-methionine = an N(6)-methyl-2'-deoxyadenosine in DNA + S-adenosyl-L-homocysteine + H(+)</text>
        <dbReference type="Rhea" id="RHEA:15197"/>
        <dbReference type="Rhea" id="RHEA-COMP:12418"/>
        <dbReference type="Rhea" id="RHEA-COMP:12419"/>
        <dbReference type="ChEBI" id="CHEBI:15378"/>
        <dbReference type="ChEBI" id="CHEBI:57856"/>
        <dbReference type="ChEBI" id="CHEBI:59789"/>
        <dbReference type="ChEBI" id="CHEBI:90615"/>
        <dbReference type="ChEBI" id="CHEBI:90616"/>
        <dbReference type="EC" id="2.1.1.72"/>
    </reaction>
</comment>
<evidence type="ECO:0000259" key="5">
    <source>
        <dbReference type="Pfam" id="PF20464"/>
    </source>
</evidence>
<evidence type="ECO:0000313" key="9">
    <source>
        <dbReference type="EMBL" id="MFD2608038.1"/>
    </source>
</evidence>
<feature type="domain" description="MmeI-like helicase spacer" evidence="6">
    <location>
        <begin position="186"/>
        <end position="257"/>
    </location>
</feature>
<feature type="domain" description="MmeI-like N-terminal" evidence="5">
    <location>
        <begin position="7"/>
        <end position="175"/>
    </location>
</feature>
<proteinExistence type="predicted"/>
<dbReference type="InterPro" id="IPR050953">
    <property type="entry name" value="N4_N6_ade-DNA_methylase"/>
</dbReference>
<dbReference type="Gene3D" id="3.40.50.150">
    <property type="entry name" value="Vaccinia Virus protein VP39"/>
    <property type="match status" value="1"/>
</dbReference>
<keyword evidence="2 9" id="KW-0489">Methyltransferase</keyword>
<reference evidence="10" key="1">
    <citation type="journal article" date="2019" name="Int. J. Syst. Evol. Microbiol.">
        <title>The Global Catalogue of Microorganisms (GCM) 10K type strain sequencing project: providing services to taxonomists for standard genome sequencing and annotation.</title>
        <authorList>
            <consortium name="The Broad Institute Genomics Platform"/>
            <consortium name="The Broad Institute Genome Sequencing Center for Infectious Disease"/>
            <person name="Wu L."/>
            <person name="Ma J."/>
        </authorList>
    </citation>
    <scope>NUCLEOTIDE SEQUENCE [LARGE SCALE GENOMIC DNA]</scope>
    <source>
        <strain evidence="10">KCTC 33842</strain>
    </source>
</reference>
<keyword evidence="3" id="KW-0808">Transferase</keyword>
<dbReference type="RefSeq" id="WP_386842225.1">
    <property type="nucleotide sequence ID" value="NZ_JBHUMK010000007.1"/>
</dbReference>
<comment type="caution">
    <text evidence="9">The sequence shown here is derived from an EMBL/GenBank/DDBJ whole genome shotgun (WGS) entry which is preliminary data.</text>
</comment>
<dbReference type="GO" id="GO:0008168">
    <property type="term" value="F:methyltransferase activity"/>
    <property type="evidence" value="ECO:0007669"/>
    <property type="project" value="UniProtKB-KW"/>
</dbReference>
<keyword evidence="10" id="KW-1185">Reference proteome</keyword>
<evidence type="ECO:0000256" key="3">
    <source>
        <dbReference type="ARBA" id="ARBA00022679"/>
    </source>
</evidence>
<dbReference type="Proteomes" id="UP001597475">
    <property type="component" value="Unassembled WGS sequence"/>
</dbReference>
<feature type="domain" description="MmeI-like DNA-methyltransferase" evidence="8">
    <location>
        <begin position="336"/>
        <end position="576"/>
    </location>
</feature>
<sequence>MTHIDTAQRMQDFVAYWRTLRGDEKGESQVFLDRLFQAFGHAGYKEAGAELEYRVAKQGGGKKFADLLWRPRVLIEMKKRGEKLANHYQQAFDYWLKLVPDRPRYAVLCNFDELWVYDFNQQLDEPMDRVRIDELPQRFAVLNFLFPQERPPLFGNNRVDVTREAADSVAKVLNSVIARGEERPRAQRFLLQCVMAMFAEDFELIPRGFFTELADDARQGKGSSYDLFGGLFRQMNSREGARGGRFQGIPYFNGGLFSTVDPIDLTKDELKLLHRAALENNWARIQPQIFGVLFQSSMGRADRHAKGAHYTSEADIMRVILPTIITPFQERIEGATTQKDLRAVLDELASFQVLDPACGSGNFLYVAYRELKRLEARALLRLRDLSKDGAALPPTRVSIRQMHGLEYDPFGAELAKVTLTLAKELAIREMHDLLGNTGLDFDQPLPLDNLDDRIVQGDALFTPWPRVNAIVGNPPFQSKNKLQREMGAAYVKKLRAAYPDMPGRADYCVYWIRKAHDHLQAGQRAGLVGTNTIRQNDSRVGGLDYVVQHGGTITDAVGTQVWSGDAAVHVSIVNWVKGESRAPKHLAWQAGDHRDSPWKSLELPVINAALSAGTDVTGAKRLDANARSGACYQGQTHGHKGFLLDGLEAGQMLSADARNAEVIFPYLTGDELLRTSPPHPTRYVIDFQPRDVFGARGYKLPFGRVEREVLPTREAAAAEEEQRNAEVLAENPKAKTNKHHRNFLNQWWLLSYGRGELIGKIARVNRYIVCSRVTKRRIFEFISSEIRPNDKLQVFLFEDDYSFGILSSDLHWEWFKARCTTLKADFNYNSEAIFDTFPWPQAPTPEQVRGVAAAAVALRELRREVMQRQGWSLRDLYRTLDTPGKNPLRDAQERLDVAVRAAYGMPAGADILGFLLTLNGQLAAAEARGEMIVGPGLPAGFNPADFTTADAVRPLVGGTATGGGA</sequence>
<evidence type="ECO:0000256" key="4">
    <source>
        <dbReference type="ARBA" id="ARBA00047942"/>
    </source>
</evidence>
<dbReference type="PRINTS" id="PR00507">
    <property type="entry name" value="N12N6MTFRASE"/>
</dbReference>
<dbReference type="Pfam" id="PF20465">
    <property type="entry name" value="MmeI_hel"/>
    <property type="match status" value="1"/>
</dbReference>
<dbReference type="PANTHER" id="PTHR33841">
    <property type="entry name" value="DNA METHYLTRANSFERASE YEEA-RELATED"/>
    <property type="match status" value="1"/>
</dbReference>
<dbReference type="SUPFAM" id="SSF53335">
    <property type="entry name" value="S-adenosyl-L-methionine-dependent methyltransferases"/>
    <property type="match status" value="1"/>
</dbReference>